<keyword evidence="4 7" id="KW-0812">Transmembrane</keyword>
<dbReference type="GO" id="GO:0005886">
    <property type="term" value="C:plasma membrane"/>
    <property type="evidence" value="ECO:0007669"/>
    <property type="project" value="UniProtKB-SubCell"/>
</dbReference>
<evidence type="ECO:0000256" key="5">
    <source>
        <dbReference type="ARBA" id="ARBA00022989"/>
    </source>
</evidence>
<comment type="caution">
    <text evidence="9">The sequence shown here is derived from an EMBL/GenBank/DDBJ whole genome shotgun (WGS) entry which is preliminary data.</text>
</comment>
<dbReference type="OrthoDB" id="9785836at2"/>
<dbReference type="InterPro" id="IPR000515">
    <property type="entry name" value="MetI-like"/>
</dbReference>
<keyword evidence="5 7" id="KW-1133">Transmembrane helix</keyword>
<dbReference type="GO" id="GO:0055085">
    <property type="term" value="P:transmembrane transport"/>
    <property type="evidence" value="ECO:0007669"/>
    <property type="project" value="InterPro"/>
</dbReference>
<comment type="subcellular location">
    <subcellularLocation>
        <location evidence="1 7">Cell membrane</location>
        <topology evidence="1 7">Multi-pass membrane protein</topology>
    </subcellularLocation>
</comment>
<keyword evidence="2 7" id="KW-0813">Transport</keyword>
<evidence type="ECO:0000313" key="9">
    <source>
        <dbReference type="EMBL" id="OXM16326.1"/>
    </source>
</evidence>
<dbReference type="GO" id="GO:0005524">
    <property type="term" value="F:ATP binding"/>
    <property type="evidence" value="ECO:0007669"/>
    <property type="project" value="UniProtKB-KW"/>
</dbReference>
<evidence type="ECO:0000256" key="6">
    <source>
        <dbReference type="ARBA" id="ARBA00023136"/>
    </source>
</evidence>
<dbReference type="PANTHER" id="PTHR43227:SF11">
    <property type="entry name" value="BLL4140 PROTEIN"/>
    <property type="match status" value="1"/>
</dbReference>
<feature type="transmembrane region" description="Helical" evidence="7">
    <location>
        <begin position="171"/>
        <end position="194"/>
    </location>
</feature>
<feature type="domain" description="ABC transmembrane type-1" evidence="8">
    <location>
        <begin position="74"/>
        <end position="289"/>
    </location>
</feature>
<evidence type="ECO:0000256" key="3">
    <source>
        <dbReference type="ARBA" id="ARBA00022475"/>
    </source>
</evidence>
<evidence type="ECO:0000256" key="2">
    <source>
        <dbReference type="ARBA" id="ARBA00022448"/>
    </source>
</evidence>
<feature type="transmembrane region" description="Helical" evidence="7">
    <location>
        <begin position="114"/>
        <end position="135"/>
    </location>
</feature>
<organism evidence="9 10">
    <name type="scientific">Paenibacillus herberti</name>
    <dbReference type="NCBI Taxonomy" id="1619309"/>
    <lineage>
        <taxon>Bacteria</taxon>
        <taxon>Bacillati</taxon>
        <taxon>Bacillota</taxon>
        <taxon>Bacilli</taxon>
        <taxon>Bacillales</taxon>
        <taxon>Paenibacillaceae</taxon>
        <taxon>Paenibacillus</taxon>
    </lineage>
</organism>
<dbReference type="Pfam" id="PF00528">
    <property type="entry name" value="BPD_transp_1"/>
    <property type="match status" value="1"/>
</dbReference>
<dbReference type="Gene3D" id="1.10.3720.10">
    <property type="entry name" value="MetI-like"/>
    <property type="match status" value="1"/>
</dbReference>
<protein>
    <submittedName>
        <fullName evidence="9">Polysaccharide ABC transporter ATP-binding protein</fullName>
    </submittedName>
</protein>
<keyword evidence="10" id="KW-1185">Reference proteome</keyword>
<evidence type="ECO:0000259" key="8">
    <source>
        <dbReference type="PROSITE" id="PS50928"/>
    </source>
</evidence>
<evidence type="ECO:0000313" key="10">
    <source>
        <dbReference type="Proteomes" id="UP000215145"/>
    </source>
</evidence>
<proteinExistence type="inferred from homology"/>
<dbReference type="PROSITE" id="PS50928">
    <property type="entry name" value="ABC_TM1"/>
    <property type="match status" value="1"/>
</dbReference>
<comment type="similarity">
    <text evidence="7">Belongs to the binding-protein-dependent transport system permease family.</text>
</comment>
<keyword evidence="9" id="KW-0067">ATP-binding</keyword>
<feature type="transmembrane region" description="Helical" evidence="7">
    <location>
        <begin position="268"/>
        <end position="289"/>
    </location>
</feature>
<keyword evidence="9" id="KW-0547">Nucleotide-binding</keyword>
<feature type="transmembrane region" description="Helical" evidence="7">
    <location>
        <begin position="215"/>
        <end position="236"/>
    </location>
</feature>
<dbReference type="InterPro" id="IPR050809">
    <property type="entry name" value="UgpAE/MalFG_permease"/>
</dbReference>
<dbReference type="Proteomes" id="UP000215145">
    <property type="component" value="Unassembled WGS sequence"/>
</dbReference>
<evidence type="ECO:0000256" key="1">
    <source>
        <dbReference type="ARBA" id="ARBA00004651"/>
    </source>
</evidence>
<name>A0A229P213_9BACL</name>
<keyword evidence="3" id="KW-1003">Cell membrane</keyword>
<dbReference type="RefSeq" id="WP_089523410.1">
    <property type="nucleotide sequence ID" value="NZ_NMUQ01000001.1"/>
</dbReference>
<dbReference type="EMBL" id="NMUQ01000001">
    <property type="protein sequence ID" value="OXM16326.1"/>
    <property type="molecule type" value="Genomic_DNA"/>
</dbReference>
<sequence length="301" mass="33745">MVHATKNAMRRYGVMYALLLPGLLYFVIFKYVPMVYIAAAFKDYNVLRGLWESPWIGWQNFETFFNGVYAGQIIGNTLLISAYKLIFSFPAPIILALMLNAVTSNGFKRTIQTLTYLPHFLSWVVIYGLLVAFLAPGSGLVNQLFNTFGLERISFLTESGMIRSLIVTTDIWQSVGWGAIIYLASLAGIDPSLYEAAKVDGASRWRQLWHITLPGIRNVIILLLVLRLSAILDVGFDQIFIMLNPLNQENADVIETWVYRVGMQEGRIGLATAVGLFKSIIGFVLVLGANKMAKKFDGQIW</sequence>
<dbReference type="CDD" id="cd06261">
    <property type="entry name" value="TM_PBP2"/>
    <property type="match status" value="1"/>
</dbReference>
<reference evidence="9 10" key="1">
    <citation type="submission" date="2017-07" db="EMBL/GenBank/DDBJ databases">
        <title>Paenibacillus herberti R33 genome sequencing and assembly.</title>
        <authorList>
            <person name="Su W."/>
        </authorList>
    </citation>
    <scope>NUCLEOTIDE SEQUENCE [LARGE SCALE GENOMIC DNA]</scope>
    <source>
        <strain evidence="9 10">R33</strain>
    </source>
</reference>
<feature type="transmembrane region" description="Helical" evidence="7">
    <location>
        <begin position="85"/>
        <end position="102"/>
    </location>
</feature>
<dbReference type="SUPFAM" id="SSF161098">
    <property type="entry name" value="MetI-like"/>
    <property type="match status" value="1"/>
</dbReference>
<dbReference type="AlphaFoldDB" id="A0A229P213"/>
<dbReference type="InterPro" id="IPR035906">
    <property type="entry name" value="MetI-like_sf"/>
</dbReference>
<dbReference type="PANTHER" id="PTHR43227">
    <property type="entry name" value="BLL4140 PROTEIN"/>
    <property type="match status" value="1"/>
</dbReference>
<feature type="transmembrane region" description="Helical" evidence="7">
    <location>
        <begin position="12"/>
        <end position="32"/>
    </location>
</feature>
<evidence type="ECO:0000256" key="7">
    <source>
        <dbReference type="RuleBase" id="RU363032"/>
    </source>
</evidence>
<accession>A0A229P213</accession>
<gene>
    <name evidence="9" type="ORF">CGZ75_06475</name>
</gene>
<evidence type="ECO:0000256" key="4">
    <source>
        <dbReference type="ARBA" id="ARBA00022692"/>
    </source>
</evidence>
<keyword evidence="6 7" id="KW-0472">Membrane</keyword>